<accession>A0A0G2FLJ3</accession>
<evidence type="ECO:0000313" key="6">
    <source>
        <dbReference type="EMBL" id="KKY34889.1"/>
    </source>
</evidence>
<gene>
    <name evidence="6" type="ORF">UCDDA912_g05125</name>
</gene>
<name>A0A0G2FLJ3_9PEZI</name>
<dbReference type="InterPro" id="IPR007568">
    <property type="entry name" value="RTA1"/>
</dbReference>
<evidence type="ECO:0000256" key="5">
    <source>
        <dbReference type="SAM" id="Phobius"/>
    </source>
</evidence>
<dbReference type="STRING" id="1214573.A0A0G2FLJ3"/>
<dbReference type="Pfam" id="PF04479">
    <property type="entry name" value="RTA1"/>
    <property type="match status" value="1"/>
</dbReference>
<feature type="transmembrane region" description="Helical" evidence="5">
    <location>
        <begin position="45"/>
        <end position="64"/>
    </location>
</feature>
<feature type="transmembrane region" description="Helical" evidence="5">
    <location>
        <begin position="117"/>
        <end position="140"/>
    </location>
</feature>
<feature type="transmembrane region" description="Helical" evidence="5">
    <location>
        <begin position="20"/>
        <end position="38"/>
    </location>
</feature>
<protein>
    <submittedName>
        <fullName evidence="6">Putative rta1 domain protein</fullName>
    </submittedName>
</protein>
<dbReference type="Proteomes" id="UP000034680">
    <property type="component" value="Unassembled WGS sequence"/>
</dbReference>
<evidence type="ECO:0000256" key="2">
    <source>
        <dbReference type="ARBA" id="ARBA00022692"/>
    </source>
</evidence>
<proteinExistence type="predicted"/>
<comment type="caution">
    <text evidence="6">The sequence shown here is derived from an EMBL/GenBank/DDBJ whole genome shotgun (WGS) entry which is preliminary data.</text>
</comment>
<reference evidence="6 7" key="2">
    <citation type="submission" date="2015-05" db="EMBL/GenBank/DDBJ databases">
        <authorList>
            <person name="Morales-Cruz A."/>
            <person name="Amrine K.C."/>
            <person name="Cantu D."/>
        </authorList>
    </citation>
    <scope>NUCLEOTIDE SEQUENCE [LARGE SCALE GENOMIC DNA]</scope>
    <source>
        <strain evidence="6">DA912</strain>
    </source>
</reference>
<evidence type="ECO:0000313" key="7">
    <source>
        <dbReference type="Proteomes" id="UP000034680"/>
    </source>
</evidence>
<reference evidence="6 7" key="1">
    <citation type="submission" date="2015-05" db="EMBL/GenBank/DDBJ databases">
        <title>Distinctive expansion of gene families associated with plant cell wall degradation and secondary metabolism in the genomes of grapevine trunk pathogens.</title>
        <authorList>
            <person name="Lawrence D.P."/>
            <person name="Travadon R."/>
            <person name="Rolshausen P.E."/>
            <person name="Baumgartner K."/>
        </authorList>
    </citation>
    <scope>NUCLEOTIDE SEQUENCE [LARGE SCALE GENOMIC DNA]</scope>
    <source>
        <strain evidence="6">DA912</strain>
    </source>
</reference>
<feature type="transmembrane region" description="Helical" evidence="5">
    <location>
        <begin position="243"/>
        <end position="262"/>
    </location>
</feature>
<evidence type="ECO:0000256" key="4">
    <source>
        <dbReference type="ARBA" id="ARBA00023136"/>
    </source>
</evidence>
<dbReference type="PANTHER" id="PTHR31465">
    <property type="entry name" value="PROTEIN RTA1-RELATED"/>
    <property type="match status" value="1"/>
</dbReference>
<dbReference type="AlphaFoldDB" id="A0A0G2FLJ3"/>
<sequence length="347" mass="38832">MSENGQVVPDSYWIYAPNKGAPVFFAVAFAFSGLWQLWQGHHYKCWHVTWHYASCAAIFTAGFITREIGAFHYDSLPVYIASSCLVYAAPPLYEAANYHILGRVLFYVPYHSPIHPGRVWTTFALLAAVVESLSGVGASYSANVSLPDSTQHTGKALMKAALILQLVIVNTFVVLAVTFHRRCLRAGIRSRSVNSSLLTLYVSTALIDARTIYRTVEYFGLTGVRFRRGMDLGELPPEFRYEWFFYVFEASLMLANAFLWNFRHPRRYLPADTKVFLSPDDGVTEVEGPGYKDSRSFLATLLDPFDLYGLATGREKKDRFWEDGHQGGHEVVAGAKGEAKSAGHETA</sequence>
<keyword evidence="3 5" id="KW-1133">Transmembrane helix</keyword>
<keyword evidence="4 5" id="KW-0472">Membrane</keyword>
<feature type="transmembrane region" description="Helical" evidence="5">
    <location>
        <begin position="192"/>
        <end position="213"/>
    </location>
</feature>
<dbReference type="PANTHER" id="PTHR31465:SF13">
    <property type="entry name" value="RTA1 DOMAIN PROTEIN-RELATED"/>
    <property type="match status" value="1"/>
</dbReference>
<feature type="transmembrane region" description="Helical" evidence="5">
    <location>
        <begin position="76"/>
        <end position="96"/>
    </location>
</feature>
<keyword evidence="2 5" id="KW-0812">Transmembrane</keyword>
<comment type="subcellular location">
    <subcellularLocation>
        <location evidence="1">Membrane</location>
        <topology evidence="1">Multi-pass membrane protein</topology>
    </subcellularLocation>
</comment>
<dbReference type="GO" id="GO:0016020">
    <property type="term" value="C:membrane"/>
    <property type="evidence" value="ECO:0007669"/>
    <property type="project" value="UniProtKB-SubCell"/>
</dbReference>
<evidence type="ECO:0000256" key="3">
    <source>
        <dbReference type="ARBA" id="ARBA00022989"/>
    </source>
</evidence>
<feature type="transmembrane region" description="Helical" evidence="5">
    <location>
        <begin position="160"/>
        <end position="180"/>
    </location>
</feature>
<keyword evidence="7" id="KW-1185">Reference proteome</keyword>
<organism evidence="6 7">
    <name type="scientific">Diaporthe ampelina</name>
    <dbReference type="NCBI Taxonomy" id="1214573"/>
    <lineage>
        <taxon>Eukaryota</taxon>
        <taxon>Fungi</taxon>
        <taxon>Dikarya</taxon>
        <taxon>Ascomycota</taxon>
        <taxon>Pezizomycotina</taxon>
        <taxon>Sordariomycetes</taxon>
        <taxon>Sordariomycetidae</taxon>
        <taxon>Diaporthales</taxon>
        <taxon>Diaporthaceae</taxon>
        <taxon>Diaporthe</taxon>
    </lineage>
</organism>
<evidence type="ECO:0000256" key="1">
    <source>
        <dbReference type="ARBA" id="ARBA00004141"/>
    </source>
</evidence>
<dbReference type="OrthoDB" id="3358017at2759"/>
<dbReference type="EMBL" id="LCUC01000179">
    <property type="protein sequence ID" value="KKY34889.1"/>
    <property type="molecule type" value="Genomic_DNA"/>
</dbReference>